<protein>
    <submittedName>
        <fullName evidence="1">Uncharacterized protein</fullName>
    </submittedName>
</protein>
<proteinExistence type="predicted"/>
<reference evidence="1 2" key="1">
    <citation type="journal article" date="2012" name="Vet. Microbiol.">
        <title>Comparative genomic analyses of the Taylorellae.</title>
        <authorList>
            <person name="Hauser H."/>
            <person name="Richter D.C."/>
            <person name="van Tonder A."/>
            <person name="Clark L."/>
            <person name="Preston A."/>
        </authorList>
    </citation>
    <scope>NUCLEOTIDE SEQUENCE [LARGE SCALE GENOMIC DNA]</scope>
    <source>
        <strain evidence="1 2">ATCC 35865</strain>
    </source>
</reference>
<sequence>MPDTEKENFLQAVENWDAYKSNSCELYSMSTAEQESSVNLYIVEKSSSLYSLYAGLISSLDNSYSPARDLENHNGEFINEYLISTLNSYIPILGIELGLYTSYTKDKIQKLFSELIVKWNRSYETL</sequence>
<keyword evidence="2" id="KW-1185">Reference proteome</keyword>
<evidence type="ECO:0000313" key="1">
    <source>
        <dbReference type="EMBL" id="AFN36613.1"/>
    </source>
</evidence>
<organism evidence="1 2">
    <name type="scientific">Taylorella equigenitalis ATCC 35865</name>
    <dbReference type="NCBI Taxonomy" id="743973"/>
    <lineage>
        <taxon>Bacteria</taxon>
        <taxon>Pseudomonadati</taxon>
        <taxon>Pseudomonadota</taxon>
        <taxon>Betaproteobacteria</taxon>
        <taxon>Burkholderiales</taxon>
        <taxon>Alcaligenaceae</taxon>
        <taxon>Taylorella</taxon>
    </lineage>
</organism>
<gene>
    <name evidence="1" type="ORF">KUI_1571</name>
</gene>
<dbReference type="Proteomes" id="UP000003121">
    <property type="component" value="Chromosome"/>
</dbReference>
<accession>A0ABM5NCA4</accession>
<evidence type="ECO:0000313" key="2">
    <source>
        <dbReference type="Proteomes" id="UP000003121"/>
    </source>
</evidence>
<name>A0ABM5NCA4_9BURK</name>
<dbReference type="EMBL" id="CP003264">
    <property type="protein sequence ID" value="AFN36613.1"/>
    <property type="molecule type" value="Genomic_DNA"/>
</dbReference>
<dbReference type="RefSeq" id="WP_014840661.1">
    <property type="nucleotide sequence ID" value="NC_018108.1"/>
</dbReference>